<dbReference type="RefSeq" id="WP_233089595.1">
    <property type="nucleotide sequence ID" value="NZ_BAABWN010000021.1"/>
</dbReference>
<sequence length="260" mass="28777">MELNYSAQTHPGAVRANNEDSFSADTDLGLFVVADGMGGHRAGEVASAMVIHQSHKYIEQGHSLVDALRQTHKDILKAGDSNHRAMGSTAVAMASNELSYEISWVGDSRAYLWDFRPAKMCLTRLTNDHSFVQTLIDRGTISEDEARVHPQRNVITQCMGNQQQKEVNAELRRLYWKQKQWIILCSDGLTTELTDKEIMKILNKCESPQDAVDQLLNEAINRGGSDNITIVVVDSPVKDSVIGNLLGGLQSLIRPSSSRT</sequence>
<comment type="caution">
    <text evidence="2">The sequence shown here is derived from an EMBL/GenBank/DDBJ whole genome shotgun (WGS) entry which is preliminary data.</text>
</comment>
<dbReference type="SMART" id="SM00332">
    <property type="entry name" value="PP2Cc"/>
    <property type="match status" value="1"/>
</dbReference>
<gene>
    <name evidence="2" type="ORF">NBRC116591_40170</name>
</gene>
<dbReference type="Pfam" id="PF13672">
    <property type="entry name" value="PP2C_2"/>
    <property type="match status" value="1"/>
</dbReference>
<dbReference type="PANTHER" id="PTHR47992">
    <property type="entry name" value="PROTEIN PHOSPHATASE"/>
    <property type="match status" value="1"/>
</dbReference>
<organism evidence="2 3">
    <name type="scientific">Sessilibacter corallicola</name>
    <dbReference type="NCBI Taxonomy" id="2904075"/>
    <lineage>
        <taxon>Bacteria</taxon>
        <taxon>Pseudomonadati</taxon>
        <taxon>Pseudomonadota</taxon>
        <taxon>Gammaproteobacteria</taxon>
        <taxon>Cellvibrionales</taxon>
        <taxon>Cellvibrionaceae</taxon>
        <taxon>Sessilibacter</taxon>
    </lineage>
</organism>
<dbReference type="InterPro" id="IPR015655">
    <property type="entry name" value="PP2C"/>
</dbReference>
<protein>
    <submittedName>
        <fullName evidence="2">Protein phosphatase 2C domain-containing protein</fullName>
    </submittedName>
</protein>
<name>A0ABQ0AEY1_9GAMM</name>
<dbReference type="SMART" id="SM00331">
    <property type="entry name" value="PP2C_SIG"/>
    <property type="match status" value="1"/>
</dbReference>
<evidence type="ECO:0000313" key="2">
    <source>
        <dbReference type="EMBL" id="GAA6170203.1"/>
    </source>
</evidence>
<dbReference type="PROSITE" id="PS51746">
    <property type="entry name" value="PPM_2"/>
    <property type="match status" value="1"/>
</dbReference>
<dbReference type="EMBL" id="BAABWN010000021">
    <property type="protein sequence ID" value="GAA6170203.1"/>
    <property type="molecule type" value="Genomic_DNA"/>
</dbReference>
<feature type="domain" description="PPM-type phosphatase" evidence="1">
    <location>
        <begin position="4"/>
        <end position="235"/>
    </location>
</feature>
<dbReference type="SUPFAM" id="SSF81606">
    <property type="entry name" value="PP2C-like"/>
    <property type="match status" value="1"/>
</dbReference>
<dbReference type="InterPro" id="IPR036457">
    <property type="entry name" value="PPM-type-like_dom_sf"/>
</dbReference>
<evidence type="ECO:0000313" key="3">
    <source>
        <dbReference type="Proteomes" id="UP001465153"/>
    </source>
</evidence>
<dbReference type="Proteomes" id="UP001465153">
    <property type="component" value="Unassembled WGS sequence"/>
</dbReference>
<evidence type="ECO:0000259" key="1">
    <source>
        <dbReference type="PROSITE" id="PS51746"/>
    </source>
</evidence>
<accession>A0ABQ0AEY1</accession>
<proteinExistence type="predicted"/>
<reference evidence="2 3" key="1">
    <citation type="submission" date="2024-04" db="EMBL/GenBank/DDBJ databases">
        <title>Draft genome sequence of Sessilibacter corallicola NBRC 116591.</title>
        <authorList>
            <person name="Miyakawa T."/>
            <person name="Kusuya Y."/>
            <person name="Miura T."/>
        </authorList>
    </citation>
    <scope>NUCLEOTIDE SEQUENCE [LARGE SCALE GENOMIC DNA]</scope>
    <source>
        <strain evidence="2 3">KU-00831-HH</strain>
    </source>
</reference>
<dbReference type="CDD" id="cd00143">
    <property type="entry name" value="PP2Cc"/>
    <property type="match status" value="1"/>
</dbReference>
<dbReference type="InterPro" id="IPR001932">
    <property type="entry name" value="PPM-type_phosphatase-like_dom"/>
</dbReference>
<keyword evidence="3" id="KW-1185">Reference proteome</keyword>
<dbReference type="Gene3D" id="3.60.40.10">
    <property type="entry name" value="PPM-type phosphatase domain"/>
    <property type="match status" value="1"/>
</dbReference>